<accession>A0A366J2X4</accession>
<evidence type="ECO:0000256" key="8">
    <source>
        <dbReference type="RuleBase" id="RU365088"/>
    </source>
</evidence>
<proteinExistence type="inferred from homology"/>
<evidence type="ECO:0000256" key="3">
    <source>
        <dbReference type="ARBA" id="ARBA00022448"/>
    </source>
</evidence>
<dbReference type="InterPro" id="IPR036259">
    <property type="entry name" value="MFS_trans_sf"/>
</dbReference>
<keyword evidence="4" id="KW-1003">Cell membrane</keyword>
<keyword evidence="3 8" id="KW-0813">Transport</keyword>
<feature type="transmembrane region" description="Helical" evidence="8">
    <location>
        <begin position="32"/>
        <end position="48"/>
    </location>
</feature>
<feature type="domain" description="Major facilitator superfamily (MFS) profile" evidence="9">
    <location>
        <begin position="31"/>
        <end position="418"/>
    </location>
</feature>
<evidence type="ECO:0000313" key="11">
    <source>
        <dbReference type="Proteomes" id="UP000252792"/>
    </source>
</evidence>
<evidence type="ECO:0000256" key="6">
    <source>
        <dbReference type="ARBA" id="ARBA00022989"/>
    </source>
</evidence>
<keyword evidence="11" id="KW-1185">Reference proteome</keyword>
<dbReference type="InterPro" id="IPR004812">
    <property type="entry name" value="Efflux_drug-R_Bcr/CmlA"/>
</dbReference>
<protein>
    <recommendedName>
        <fullName evidence="8">Bcr/CflA family efflux transporter</fullName>
    </recommendedName>
</protein>
<keyword evidence="8" id="KW-0997">Cell inner membrane</keyword>
<dbReference type="GO" id="GO:0042910">
    <property type="term" value="F:xenobiotic transmembrane transporter activity"/>
    <property type="evidence" value="ECO:0007669"/>
    <property type="project" value="InterPro"/>
</dbReference>
<reference evidence="10 11" key="1">
    <citation type="submission" date="2018-06" db="EMBL/GenBank/DDBJ databases">
        <title>Genomic Encyclopedia of Type Strains, Phase III (KMG-III): the genomes of soil and plant-associated and newly described type strains.</title>
        <authorList>
            <person name="Whitman W."/>
        </authorList>
    </citation>
    <scope>NUCLEOTIDE SEQUENCE [LARGE SCALE GENOMIC DNA]</scope>
    <source>
        <strain evidence="10 11">CECT 7377</strain>
    </source>
</reference>
<evidence type="ECO:0000256" key="2">
    <source>
        <dbReference type="ARBA" id="ARBA00006236"/>
    </source>
</evidence>
<dbReference type="Proteomes" id="UP000252792">
    <property type="component" value="Unassembled WGS sequence"/>
</dbReference>
<feature type="transmembrane region" description="Helical" evidence="8">
    <location>
        <begin position="330"/>
        <end position="354"/>
    </location>
</feature>
<feature type="transmembrane region" description="Helical" evidence="8">
    <location>
        <begin position="302"/>
        <end position="324"/>
    </location>
</feature>
<dbReference type="OrthoDB" id="9814303at2"/>
<dbReference type="PANTHER" id="PTHR23502">
    <property type="entry name" value="MAJOR FACILITATOR SUPERFAMILY"/>
    <property type="match status" value="1"/>
</dbReference>
<evidence type="ECO:0000313" key="10">
    <source>
        <dbReference type="EMBL" id="RBP80485.1"/>
    </source>
</evidence>
<feature type="transmembrane region" description="Helical" evidence="8">
    <location>
        <begin position="187"/>
        <end position="207"/>
    </location>
</feature>
<comment type="caution">
    <text evidence="10">The sequence shown here is derived from an EMBL/GenBank/DDBJ whole genome shotgun (WGS) entry which is preliminary data.</text>
</comment>
<dbReference type="InterPro" id="IPR011701">
    <property type="entry name" value="MFS"/>
</dbReference>
<dbReference type="AlphaFoldDB" id="A0A366J2X4"/>
<dbReference type="InterPro" id="IPR020846">
    <property type="entry name" value="MFS_dom"/>
</dbReference>
<dbReference type="GO" id="GO:0015385">
    <property type="term" value="F:sodium:proton antiporter activity"/>
    <property type="evidence" value="ECO:0007669"/>
    <property type="project" value="TreeGrafter"/>
</dbReference>
<keyword evidence="5 8" id="KW-0812">Transmembrane</keyword>
<feature type="transmembrane region" description="Helical" evidence="8">
    <location>
        <begin position="157"/>
        <end position="181"/>
    </location>
</feature>
<evidence type="ECO:0000259" key="9">
    <source>
        <dbReference type="PROSITE" id="PS50850"/>
    </source>
</evidence>
<dbReference type="Gene3D" id="1.20.1720.10">
    <property type="entry name" value="Multidrug resistance protein D"/>
    <property type="match status" value="1"/>
</dbReference>
<dbReference type="EMBL" id="QNSE01000011">
    <property type="protein sequence ID" value="RBP80485.1"/>
    <property type="molecule type" value="Genomic_DNA"/>
</dbReference>
<comment type="subcellular location">
    <subcellularLocation>
        <location evidence="8">Cell inner membrane</location>
        <topology evidence="8">Multi-pass membrane protein</topology>
    </subcellularLocation>
    <subcellularLocation>
        <location evidence="1">Cell membrane</location>
        <topology evidence="1">Multi-pass membrane protein</topology>
    </subcellularLocation>
</comment>
<feature type="transmembrane region" description="Helical" evidence="8">
    <location>
        <begin position="68"/>
        <end position="87"/>
    </location>
</feature>
<dbReference type="Pfam" id="PF07690">
    <property type="entry name" value="MFS_1"/>
    <property type="match status" value="1"/>
</dbReference>
<dbReference type="GO" id="GO:1990961">
    <property type="term" value="P:xenobiotic detoxification by transmembrane export across the plasma membrane"/>
    <property type="evidence" value="ECO:0007669"/>
    <property type="project" value="InterPro"/>
</dbReference>
<feature type="transmembrane region" description="Helical" evidence="8">
    <location>
        <begin position="391"/>
        <end position="408"/>
    </location>
</feature>
<keyword evidence="6 8" id="KW-1133">Transmembrane helix</keyword>
<evidence type="ECO:0000256" key="7">
    <source>
        <dbReference type="ARBA" id="ARBA00023136"/>
    </source>
</evidence>
<name>A0A366J2X4_9GAMM</name>
<feature type="transmembrane region" description="Helical" evidence="8">
    <location>
        <begin position="99"/>
        <end position="118"/>
    </location>
</feature>
<dbReference type="PROSITE" id="PS50850">
    <property type="entry name" value="MFS"/>
    <property type="match status" value="1"/>
</dbReference>
<dbReference type="NCBIfam" id="TIGR00710">
    <property type="entry name" value="efflux_Bcr_CflA"/>
    <property type="match status" value="1"/>
</dbReference>
<dbReference type="SUPFAM" id="SSF103473">
    <property type="entry name" value="MFS general substrate transporter"/>
    <property type="match status" value="1"/>
</dbReference>
<feature type="transmembrane region" description="Helical" evidence="8">
    <location>
        <begin position="272"/>
        <end position="290"/>
    </location>
</feature>
<sequence>MKRLTSLTAQPFICYQFAQGYVMTKTQTHSKLLVPLLGYLVAFGPLSVDMYLPSLPTIANDLGSSQSTIQYTITSFLFGMAIGMLFFGPMSDLIGRKKLLLIGTSSYVISSIGCALVNDGESLVLLRFLQSLGAASAGVLGRALVKDLFPLDKAAGILSNMHIISMSVMLMSPVLGAYIVTWLNWRWIFYVLSALSFLSLIGIFCILQEPPRDTSNKTNFKGYLKMYAECLSNKKVTFYLLANGFSFGGMFAFIAASAFVYIDFFGFSETTYAMVFSSNVAMIIAATFINKKLVSQFTVYKALRVTSTTSLSATLLIFIVALFFPSTALLFIAVTMLYISVTGAIGANSLACLFDIAPTRAGTMAGLLIATQFIVGGFSSSVTNMVFDGTASSLLVMMGICGIISYGFHRLSQKGSSY</sequence>
<dbReference type="CDD" id="cd17320">
    <property type="entry name" value="MFS_MdfA_MDR_like"/>
    <property type="match status" value="1"/>
</dbReference>
<feature type="transmembrane region" description="Helical" evidence="8">
    <location>
        <begin position="361"/>
        <end position="379"/>
    </location>
</feature>
<dbReference type="GO" id="GO:0005886">
    <property type="term" value="C:plasma membrane"/>
    <property type="evidence" value="ECO:0007669"/>
    <property type="project" value="UniProtKB-SubCell"/>
</dbReference>
<comment type="similarity">
    <text evidence="2 8">Belongs to the major facilitator superfamily. Bcr/CmlA family.</text>
</comment>
<organism evidence="10 11">
    <name type="scientific">Marinomonas rhizomae</name>
    <dbReference type="NCBI Taxonomy" id="491948"/>
    <lineage>
        <taxon>Bacteria</taxon>
        <taxon>Pseudomonadati</taxon>
        <taxon>Pseudomonadota</taxon>
        <taxon>Gammaproteobacteria</taxon>
        <taxon>Oceanospirillales</taxon>
        <taxon>Oceanospirillaceae</taxon>
        <taxon>Marinomonas</taxon>
    </lineage>
</organism>
<keyword evidence="7 8" id="KW-0472">Membrane</keyword>
<evidence type="ECO:0000256" key="1">
    <source>
        <dbReference type="ARBA" id="ARBA00004651"/>
    </source>
</evidence>
<evidence type="ECO:0000256" key="4">
    <source>
        <dbReference type="ARBA" id="ARBA00022475"/>
    </source>
</evidence>
<feature type="transmembrane region" description="Helical" evidence="8">
    <location>
        <begin position="236"/>
        <end position="260"/>
    </location>
</feature>
<dbReference type="PANTHER" id="PTHR23502:SF132">
    <property type="entry name" value="POLYAMINE TRANSPORTER 2-RELATED"/>
    <property type="match status" value="1"/>
</dbReference>
<evidence type="ECO:0000256" key="5">
    <source>
        <dbReference type="ARBA" id="ARBA00022692"/>
    </source>
</evidence>
<gene>
    <name evidence="10" type="ORF">DFP80_1118</name>
</gene>
<feature type="transmembrane region" description="Helical" evidence="8">
    <location>
        <begin position="124"/>
        <end position="145"/>
    </location>
</feature>